<evidence type="ECO:0000313" key="7">
    <source>
        <dbReference type="Proteomes" id="UP001162164"/>
    </source>
</evidence>
<feature type="transmembrane region" description="Helical" evidence="5">
    <location>
        <begin position="283"/>
        <end position="304"/>
    </location>
</feature>
<keyword evidence="3 5" id="KW-1133">Transmembrane helix</keyword>
<accession>A0ABQ9J654</accession>
<comment type="caution">
    <text evidence="6">The sequence shown here is derived from an EMBL/GenBank/DDBJ whole genome shotgun (WGS) entry which is preliminary data.</text>
</comment>
<keyword evidence="7" id="KW-1185">Reference proteome</keyword>
<evidence type="ECO:0000256" key="2">
    <source>
        <dbReference type="ARBA" id="ARBA00022692"/>
    </source>
</evidence>
<dbReference type="Proteomes" id="UP001162164">
    <property type="component" value="Unassembled WGS sequence"/>
</dbReference>
<evidence type="ECO:0000313" key="6">
    <source>
        <dbReference type="EMBL" id="KAJ8973606.1"/>
    </source>
</evidence>
<keyword evidence="5" id="KW-0012">Acyltransferase</keyword>
<keyword evidence="4 5" id="KW-0472">Membrane</keyword>
<proteinExistence type="inferred from homology"/>
<name>A0ABQ9J654_9CUCU</name>
<feature type="transmembrane region" description="Helical" evidence="5">
    <location>
        <begin position="91"/>
        <end position="110"/>
    </location>
</feature>
<feature type="transmembrane region" description="Helical" evidence="5">
    <location>
        <begin position="66"/>
        <end position="85"/>
    </location>
</feature>
<dbReference type="PANTHER" id="PTHR20661:SF0">
    <property type="entry name" value="PHOSPHATIDYLINOSITOL-GLYCAN BIOSYNTHESIS CLASS W PROTEIN"/>
    <property type="match status" value="1"/>
</dbReference>
<dbReference type="InterPro" id="IPR009447">
    <property type="entry name" value="PIGW/GWT1"/>
</dbReference>
<dbReference type="PANTHER" id="PTHR20661">
    <property type="entry name" value="PHOSPHATIDYLINOSITOL-GLYCAN BIOSYNTHESIS CLASS W PROTEIN"/>
    <property type="match status" value="1"/>
</dbReference>
<sequence>MDIIEHYSDEKENMDQDYKEYHAISMHSNGTTPYETLLVIFPSHLYTFLTVLLISLLVKNTRRYQFLIEFTVLVLPLILNMTVLANYLGDIVISLFIIIVAVSTTIIFNIKPLKVKPTHDQLRTNFITNGRGLISLMSVIAILGVDFQIFPRRFAKTETFGYSLMDTGVGLYVFSNGIVAPETKGQKDSIMKSIKSMARFIFVKQTDYNVPVSEYGVHWNFFITLAFTKLFASFIINFINVKYIYINAILIIISHEILLQAGLQKFVLIDTKRDGFFAANKEGLISCPGYISIYLFAVYFGYILDIKNKKHNRLNIIVKFVVATLFTLSATVILQKYFNISRRLANSTYCFWIAFISNLMLGLYYFSQILQEILFNNSFPVSFSPIILESVNYNGLIFFLTANVVTGLINMFINTLKVNDTISLVIIVSYMFVNCTIATLLYHKGIKIKLK</sequence>
<feature type="transmembrane region" description="Helical" evidence="5">
    <location>
        <begin position="422"/>
        <end position="442"/>
    </location>
</feature>
<comment type="similarity">
    <text evidence="5">Belongs to the PIGW family.</text>
</comment>
<feature type="transmembrane region" description="Helical" evidence="5">
    <location>
        <begin position="396"/>
        <end position="416"/>
    </location>
</feature>
<evidence type="ECO:0000256" key="5">
    <source>
        <dbReference type="RuleBase" id="RU280819"/>
    </source>
</evidence>
<feature type="transmembrane region" description="Helical" evidence="5">
    <location>
        <begin position="217"/>
        <end position="236"/>
    </location>
</feature>
<feature type="transmembrane region" description="Helical" evidence="5">
    <location>
        <begin position="316"/>
        <end position="338"/>
    </location>
</feature>
<keyword evidence="5" id="KW-0808">Transferase</keyword>
<evidence type="ECO:0000256" key="3">
    <source>
        <dbReference type="ARBA" id="ARBA00022989"/>
    </source>
</evidence>
<evidence type="ECO:0000256" key="4">
    <source>
        <dbReference type="ARBA" id="ARBA00023136"/>
    </source>
</evidence>
<organism evidence="6 7">
    <name type="scientific">Molorchus minor</name>
    <dbReference type="NCBI Taxonomy" id="1323400"/>
    <lineage>
        <taxon>Eukaryota</taxon>
        <taxon>Metazoa</taxon>
        <taxon>Ecdysozoa</taxon>
        <taxon>Arthropoda</taxon>
        <taxon>Hexapoda</taxon>
        <taxon>Insecta</taxon>
        <taxon>Pterygota</taxon>
        <taxon>Neoptera</taxon>
        <taxon>Endopterygota</taxon>
        <taxon>Coleoptera</taxon>
        <taxon>Polyphaga</taxon>
        <taxon>Cucujiformia</taxon>
        <taxon>Chrysomeloidea</taxon>
        <taxon>Cerambycidae</taxon>
        <taxon>Lamiinae</taxon>
        <taxon>Monochamini</taxon>
        <taxon>Molorchus</taxon>
    </lineage>
</organism>
<evidence type="ECO:0000256" key="1">
    <source>
        <dbReference type="ARBA" id="ARBA00004141"/>
    </source>
</evidence>
<protein>
    <recommendedName>
        <fullName evidence="5">Phosphatidylinositol-glycan biosynthesis class W protein</fullName>
        <ecNumber evidence="5">2.3.-.-</ecNumber>
    </recommendedName>
</protein>
<feature type="transmembrane region" description="Helical" evidence="5">
    <location>
        <begin position="243"/>
        <end position="263"/>
    </location>
</feature>
<dbReference type="EMBL" id="JAPWTJ010001145">
    <property type="protein sequence ID" value="KAJ8973606.1"/>
    <property type="molecule type" value="Genomic_DNA"/>
</dbReference>
<dbReference type="EC" id="2.3.-.-" evidence="5"/>
<comment type="subcellular location">
    <subcellularLocation>
        <location evidence="5">Endoplasmic reticulum membrane</location>
        <topology evidence="5">Multi-pass membrane protein</topology>
    </subcellularLocation>
    <subcellularLocation>
        <location evidence="1">Membrane</location>
        <topology evidence="1">Multi-pass membrane protein</topology>
    </subcellularLocation>
</comment>
<reference evidence="6" key="1">
    <citation type="journal article" date="2023" name="Insect Mol. Biol.">
        <title>Genome sequencing provides insights into the evolution of gene families encoding plant cell wall-degrading enzymes in longhorned beetles.</title>
        <authorList>
            <person name="Shin N.R."/>
            <person name="Okamura Y."/>
            <person name="Kirsch R."/>
            <person name="Pauchet Y."/>
        </authorList>
    </citation>
    <scope>NUCLEOTIDE SEQUENCE</scope>
    <source>
        <strain evidence="6">MMC_N1</strain>
    </source>
</reference>
<comment type="function">
    <text evidence="5">A acetyltransferase, which acetylates the inositol ring of phosphatidylinositol during biosynthesis of GPI-anchor.</text>
</comment>
<feature type="transmembrane region" description="Helical" evidence="5">
    <location>
        <begin position="344"/>
        <end position="366"/>
    </location>
</feature>
<keyword evidence="5" id="KW-0256">Endoplasmic reticulum</keyword>
<gene>
    <name evidence="6" type="ORF">NQ317_010043</name>
</gene>
<feature type="transmembrane region" description="Helical" evidence="5">
    <location>
        <begin position="131"/>
        <end position="150"/>
    </location>
</feature>
<dbReference type="Pfam" id="PF06423">
    <property type="entry name" value="GWT1"/>
    <property type="match status" value="1"/>
</dbReference>
<feature type="transmembrane region" description="Helical" evidence="5">
    <location>
        <begin position="36"/>
        <end position="54"/>
    </location>
</feature>
<comment type="pathway">
    <text evidence="5">Glycolipid biosynthesis; glycosylphosphatidylinositol-anchor biosynthesis.</text>
</comment>
<keyword evidence="2 5" id="KW-0812">Transmembrane</keyword>
<keyword evidence="5" id="KW-0337">GPI-anchor biosynthesis</keyword>
<dbReference type="PIRSF" id="PIRSF017321">
    <property type="entry name" value="GWT1"/>
    <property type="match status" value="1"/>
</dbReference>